<dbReference type="OrthoDB" id="10267352at2759"/>
<reference evidence="2" key="1">
    <citation type="submission" date="2006-10" db="EMBL/GenBank/DDBJ databases">
        <authorList>
            <person name="Amadeo P."/>
            <person name="Zhao Q."/>
            <person name="Wortman J."/>
            <person name="Fraser-Liggett C."/>
            <person name="Carlton J."/>
        </authorList>
    </citation>
    <scope>NUCLEOTIDE SEQUENCE</scope>
    <source>
        <strain evidence="2">G3</strain>
    </source>
</reference>
<keyword evidence="1" id="KW-0175">Coiled coil</keyword>
<proteinExistence type="predicted"/>
<dbReference type="SMR" id="A2DJZ5"/>
<organism evidence="2 3">
    <name type="scientific">Trichomonas vaginalis (strain ATCC PRA-98 / G3)</name>
    <dbReference type="NCBI Taxonomy" id="412133"/>
    <lineage>
        <taxon>Eukaryota</taxon>
        <taxon>Metamonada</taxon>
        <taxon>Parabasalia</taxon>
        <taxon>Trichomonadida</taxon>
        <taxon>Trichomonadidae</taxon>
        <taxon>Trichomonas</taxon>
    </lineage>
</organism>
<dbReference type="Proteomes" id="UP000001542">
    <property type="component" value="Unassembled WGS sequence"/>
</dbReference>
<dbReference type="RefSeq" id="XP_001580345.1">
    <property type="nucleotide sequence ID" value="XM_001580295.1"/>
</dbReference>
<dbReference type="EMBL" id="DS113209">
    <property type="protein sequence ID" value="EAY19359.1"/>
    <property type="molecule type" value="Genomic_DNA"/>
</dbReference>
<protein>
    <submittedName>
        <fullName evidence="2">Uncharacterized protein</fullName>
    </submittedName>
</protein>
<dbReference type="InParanoid" id="A2DJZ5"/>
<accession>A2DJZ5</accession>
<gene>
    <name evidence="2" type="ORF">TVAG_452740</name>
</gene>
<dbReference type="KEGG" id="tva:5464885"/>
<reference evidence="2" key="2">
    <citation type="journal article" date="2007" name="Science">
        <title>Draft genome sequence of the sexually transmitted pathogen Trichomonas vaginalis.</title>
        <authorList>
            <person name="Carlton J.M."/>
            <person name="Hirt R.P."/>
            <person name="Silva J.C."/>
            <person name="Delcher A.L."/>
            <person name="Schatz M."/>
            <person name="Zhao Q."/>
            <person name="Wortman J.R."/>
            <person name="Bidwell S.L."/>
            <person name="Alsmark U.C.M."/>
            <person name="Besteiro S."/>
            <person name="Sicheritz-Ponten T."/>
            <person name="Noel C.J."/>
            <person name="Dacks J.B."/>
            <person name="Foster P.G."/>
            <person name="Simillion C."/>
            <person name="Van de Peer Y."/>
            <person name="Miranda-Saavedra D."/>
            <person name="Barton G.J."/>
            <person name="Westrop G.D."/>
            <person name="Mueller S."/>
            <person name="Dessi D."/>
            <person name="Fiori P.L."/>
            <person name="Ren Q."/>
            <person name="Paulsen I."/>
            <person name="Zhang H."/>
            <person name="Bastida-Corcuera F.D."/>
            <person name="Simoes-Barbosa A."/>
            <person name="Brown M.T."/>
            <person name="Hayes R.D."/>
            <person name="Mukherjee M."/>
            <person name="Okumura C.Y."/>
            <person name="Schneider R."/>
            <person name="Smith A.J."/>
            <person name="Vanacova S."/>
            <person name="Villalvazo M."/>
            <person name="Haas B.J."/>
            <person name="Pertea M."/>
            <person name="Feldblyum T.V."/>
            <person name="Utterback T.R."/>
            <person name="Shu C.L."/>
            <person name="Osoegawa K."/>
            <person name="de Jong P.J."/>
            <person name="Hrdy I."/>
            <person name="Horvathova L."/>
            <person name="Zubacova Z."/>
            <person name="Dolezal P."/>
            <person name="Malik S.B."/>
            <person name="Logsdon J.M. Jr."/>
            <person name="Henze K."/>
            <person name="Gupta A."/>
            <person name="Wang C.C."/>
            <person name="Dunne R.L."/>
            <person name="Upcroft J.A."/>
            <person name="Upcroft P."/>
            <person name="White O."/>
            <person name="Salzberg S.L."/>
            <person name="Tang P."/>
            <person name="Chiu C.-H."/>
            <person name="Lee Y.-S."/>
            <person name="Embley T.M."/>
            <person name="Coombs G.H."/>
            <person name="Mottram J.C."/>
            <person name="Tachezy J."/>
            <person name="Fraser-Liggett C.M."/>
            <person name="Johnson P.J."/>
        </authorList>
    </citation>
    <scope>NUCLEOTIDE SEQUENCE [LARGE SCALE GENOMIC DNA]</scope>
    <source>
        <strain evidence="2">G3</strain>
    </source>
</reference>
<dbReference type="AlphaFoldDB" id="A2DJZ5"/>
<keyword evidence="3" id="KW-1185">Reference proteome</keyword>
<name>A2DJZ5_TRIV3</name>
<evidence type="ECO:0000313" key="2">
    <source>
        <dbReference type="EMBL" id="EAY19359.1"/>
    </source>
</evidence>
<feature type="coiled-coil region" evidence="1">
    <location>
        <begin position="316"/>
        <end position="350"/>
    </location>
</feature>
<dbReference type="VEuPathDB" id="TrichDB:TVAGG3_0290970"/>
<sequence>MWWKKYIGNPHGVGELKRSQLENLLIASCEQYEKMQKQQHALESEIKDLSVESIRKAKVESSARILQNMKGSEICPSNYAASHHRASQLEAQLFQLKNDLAMLNDTISYDDEVLRQMVTAYQIEQPVPKQSLKIGPFNNSDLRKIMSFLTDLQNRTDDPEDLDEITLCINLLNGDSRSIGKFMSNIRENFENTREHFENEIDSITTQCQTYIKKTAKLRESMEALSKLSEQIMPQMPSVRRDLIARVESLGDTHTPYLEAEKNVKQLREKKESLKDECTEYASGMILQPLENGDQRKMLDESVQIKEDMLYKEMQINEQRQRTQMLESLVASAQEALKQSNNDIEDIKEQCRKVVLATDEKKGRIQELDNLSMKLRDVEIIQTLATKTTVDQISDYLKEMREKVDETKKRKTAVKMRVTTMKDQSKRFSKQIREMKDLLQVSQC</sequence>
<evidence type="ECO:0000313" key="3">
    <source>
        <dbReference type="Proteomes" id="UP000001542"/>
    </source>
</evidence>
<feature type="coiled-coil region" evidence="1">
    <location>
        <begin position="257"/>
        <end position="284"/>
    </location>
</feature>
<feature type="coiled-coil region" evidence="1">
    <location>
        <begin position="390"/>
        <end position="417"/>
    </location>
</feature>
<evidence type="ECO:0000256" key="1">
    <source>
        <dbReference type="SAM" id="Coils"/>
    </source>
</evidence>
<dbReference type="VEuPathDB" id="TrichDB:TVAG_452740"/>